<accession>S3ZQ51</accession>
<reference evidence="2 3" key="1">
    <citation type="submission" date="2013-02" db="EMBL/GenBank/DDBJ databases">
        <title>Draft Genome Sequence of Streptomyces aurantiacus, Which Produces Setomimycin.</title>
        <authorList>
            <person name="Gruening B.A."/>
            <person name="Praeg A."/>
            <person name="Erxleben A."/>
            <person name="Guenther S."/>
            <person name="Mueller M."/>
        </authorList>
    </citation>
    <scope>NUCLEOTIDE SEQUENCE [LARGE SCALE GENOMIC DNA]</scope>
    <source>
        <strain evidence="2 3">JA 4570</strain>
    </source>
</reference>
<dbReference type="PATRIC" id="fig|1286094.4.peg.1595"/>
<feature type="region of interest" description="Disordered" evidence="1">
    <location>
        <begin position="311"/>
        <end position="331"/>
    </location>
</feature>
<organism evidence="2 3">
    <name type="scientific">Streptomyces aurantiacus JA 4570</name>
    <dbReference type="NCBI Taxonomy" id="1286094"/>
    <lineage>
        <taxon>Bacteria</taxon>
        <taxon>Bacillati</taxon>
        <taxon>Actinomycetota</taxon>
        <taxon>Actinomycetes</taxon>
        <taxon>Kitasatosporales</taxon>
        <taxon>Streptomycetaceae</taxon>
        <taxon>Streptomyces</taxon>
        <taxon>Streptomyces aurantiacus group</taxon>
    </lineage>
</organism>
<proteinExistence type="predicted"/>
<keyword evidence="3" id="KW-1185">Reference proteome</keyword>
<feature type="region of interest" description="Disordered" evidence="1">
    <location>
        <begin position="1"/>
        <end position="60"/>
    </location>
</feature>
<protein>
    <submittedName>
        <fullName evidence="2">Uncharacterized protein</fullName>
    </submittedName>
</protein>
<dbReference type="AlphaFoldDB" id="S3ZQ51"/>
<evidence type="ECO:0000313" key="2">
    <source>
        <dbReference type="EMBL" id="EPH45353.1"/>
    </source>
</evidence>
<feature type="compositionally biased region" description="Basic residues" evidence="1">
    <location>
        <begin position="1"/>
        <end position="17"/>
    </location>
</feature>
<evidence type="ECO:0000256" key="1">
    <source>
        <dbReference type="SAM" id="MobiDB-lite"/>
    </source>
</evidence>
<sequence length="536" mass="58556">MRPGPHRAIRPNCHRHLPGPNPCQAKCPSLPRPDRSGSPRTRSTRHRGSVFPKARASKTGDIMQHASACRHINLTACPDVSKTVPVTDTSLHHTAAAGSEVGPAHGTAARGCPSRAANAPVVLAGTLVPAPEQEVTRTRSRRSGPRRWLASVEWLVGAGLHPRASQTTLTVAADLAQRMDFDTGHVRYGLDAMVSRLGVSRATITRHVSYLRQMGSLAWVEHGSRTNIRAALRLGGYAGTATVYAAVIPPVYDRALGHRLVGTGYTARVIVDLRHQPKPVDNPAVDNPGTCPPETPSLTLVKKESQVKVEIGKGSSTAQARPAEHPPRRRKKRRLTILGHRITAPRIERARRMAVSVRPLVNWIQGATHNELSWVLLDLIAKDWSRPQIARWLHQLGQELGVRGWRPRSPHRVIAAALLRQDQAETRSADAYGPDYDEALRHSASPNDEFQQACQTVKDVPSRSCGEEYPSLEEVPEDAWDLTELRQAAASDRTHVLTYARLCGESEAVRVYGTAAVAALENALEMARAGFRAPST</sequence>
<gene>
    <name evidence="2" type="ORF">STRAU_1618</name>
</gene>
<comment type="caution">
    <text evidence="2">The sequence shown here is derived from an EMBL/GenBank/DDBJ whole genome shotgun (WGS) entry which is preliminary data.</text>
</comment>
<dbReference type="Proteomes" id="UP000014629">
    <property type="component" value="Unassembled WGS sequence"/>
</dbReference>
<name>S3ZQ51_9ACTN</name>
<evidence type="ECO:0000313" key="3">
    <source>
        <dbReference type="Proteomes" id="UP000014629"/>
    </source>
</evidence>
<dbReference type="EMBL" id="AOPZ01000063">
    <property type="protein sequence ID" value="EPH45353.1"/>
    <property type="molecule type" value="Genomic_DNA"/>
</dbReference>